<sequence>MPPKKRGRPAASEAPQPESEPEPEPELAASDDNASNQAGQDQGSDPELSQTEVEAASFRFFNTTFSTFRVSPLYIGKNALTLAGLETLSRRLRDTLVGDVVRGVQVGLESDTTLSRLGALERVEWRECSLETIFPILTNAEKRMGDGARQRRRDVQGGKGKERGRGTQTERERHLLCLELEYEKTTFSALMLPLLDEKKEKRSGDGVGDEDGDSDYDNGESPQLRNPPPWTQNNANPARKGHDKGRGAQGEDRSDPCTHFPLLLTRMPAPLKTVLIDFLSSTFDCRISPLQLGTRTLIHSLERWIEESGVGGGKVLNKDVALTLGFHLEPATDATITGLARDEQHGLKKPALLGLKTIDVVVPAEESRRFLRVGKRSTADSSSIKLGSRKRRADTTKQEEERLRRRRLGGGKDEEGWMWRESPQQDQTQGQDQDNDNDSDWLETFAQPFTNALSHYLNHHLAIDMTHPGVRVLRVVCDAFALSETRMKVFAPRGSEHSNAADVAVNTFLRDLIRRAQGREWSDSALRLANLQVIT</sequence>
<reference evidence="2 3" key="1">
    <citation type="submission" date="2019-03" db="EMBL/GenBank/DDBJ databases">
        <title>Draft genome sequence of Xylaria hypoxylon DSM 108379, a ubiquitous saprotrophic-parasitic fungi on hardwood.</title>
        <authorList>
            <person name="Buettner E."/>
            <person name="Leonhardt S."/>
            <person name="Gebauer A.M."/>
            <person name="Liers C."/>
            <person name="Hofrichter M."/>
            <person name="Kellner H."/>
        </authorList>
    </citation>
    <scope>NUCLEOTIDE SEQUENCE [LARGE SCALE GENOMIC DNA]</scope>
    <source>
        <strain evidence="2 3">DSM 108379</strain>
    </source>
</reference>
<proteinExistence type="predicted"/>
<evidence type="ECO:0000313" key="3">
    <source>
        <dbReference type="Proteomes" id="UP000297716"/>
    </source>
</evidence>
<feature type="compositionally biased region" description="Basic and acidic residues" evidence="1">
    <location>
        <begin position="393"/>
        <end position="403"/>
    </location>
</feature>
<feature type="region of interest" description="Disordered" evidence="1">
    <location>
        <begin position="144"/>
        <end position="170"/>
    </location>
</feature>
<dbReference type="OrthoDB" id="8864979at2759"/>
<organism evidence="2 3">
    <name type="scientific">Xylaria hypoxylon</name>
    <dbReference type="NCBI Taxonomy" id="37992"/>
    <lineage>
        <taxon>Eukaryota</taxon>
        <taxon>Fungi</taxon>
        <taxon>Dikarya</taxon>
        <taxon>Ascomycota</taxon>
        <taxon>Pezizomycotina</taxon>
        <taxon>Sordariomycetes</taxon>
        <taxon>Xylariomycetidae</taxon>
        <taxon>Xylariales</taxon>
        <taxon>Xylariaceae</taxon>
        <taxon>Xylaria</taxon>
    </lineage>
</organism>
<feature type="region of interest" description="Disordered" evidence="1">
    <location>
        <begin position="1"/>
        <end position="50"/>
    </location>
</feature>
<feature type="compositionally biased region" description="Basic and acidic residues" evidence="1">
    <location>
        <begin position="244"/>
        <end position="255"/>
    </location>
</feature>
<dbReference type="Pfam" id="PF13092">
    <property type="entry name" value="CENP-L"/>
    <property type="match status" value="1"/>
</dbReference>
<dbReference type="AlphaFoldDB" id="A0A4Z0YYS7"/>
<dbReference type="EMBL" id="SKBN01000125">
    <property type="protein sequence ID" value="TGJ82516.1"/>
    <property type="molecule type" value="Genomic_DNA"/>
</dbReference>
<gene>
    <name evidence="2" type="ORF">E0Z10_g6247</name>
</gene>
<feature type="compositionally biased region" description="Acidic residues" evidence="1">
    <location>
        <begin position="207"/>
        <end position="218"/>
    </location>
</feature>
<dbReference type="InterPro" id="IPR025204">
    <property type="entry name" value="CENP-L"/>
</dbReference>
<feature type="region of interest" description="Disordered" evidence="1">
    <location>
        <begin position="381"/>
        <end position="441"/>
    </location>
</feature>
<feature type="region of interest" description="Disordered" evidence="1">
    <location>
        <begin position="200"/>
        <end position="255"/>
    </location>
</feature>
<evidence type="ECO:0000256" key="1">
    <source>
        <dbReference type="SAM" id="MobiDB-lite"/>
    </source>
</evidence>
<keyword evidence="3" id="KW-1185">Reference proteome</keyword>
<dbReference type="Proteomes" id="UP000297716">
    <property type="component" value="Unassembled WGS sequence"/>
</dbReference>
<feature type="compositionally biased region" description="Polar residues" evidence="1">
    <location>
        <begin position="32"/>
        <end position="50"/>
    </location>
</feature>
<comment type="caution">
    <text evidence="2">The sequence shown here is derived from an EMBL/GenBank/DDBJ whole genome shotgun (WGS) entry which is preliminary data.</text>
</comment>
<name>A0A4Z0YYS7_9PEZI</name>
<protein>
    <submittedName>
        <fullName evidence="2">Uncharacterized protein</fullName>
    </submittedName>
</protein>
<accession>A0A4Z0YYS7</accession>
<evidence type="ECO:0000313" key="2">
    <source>
        <dbReference type="EMBL" id="TGJ82516.1"/>
    </source>
</evidence>